<reference evidence="1" key="1">
    <citation type="submission" date="2022-10" db="EMBL/GenBank/DDBJ databases">
        <title>Genome Sequence of Xylaria curta.</title>
        <authorList>
            <person name="Buettner E."/>
        </authorList>
    </citation>
    <scope>NUCLEOTIDE SEQUENCE</scope>
    <source>
        <strain evidence="1">Babe10</strain>
    </source>
</reference>
<proteinExistence type="predicted"/>
<name>A0ACC1PFY8_9PEZI</name>
<sequence>MAPFTEREKDVILSNVFEALSKTPYACSSLTQLTNGTTNLVFRGELIQPILEQGRGRTATTVIIKHSLEHAALNKDFPIDISRALYEEAMLEDLAGIPTSSAEVKTPRIHLFIRALNIQVLEDFPGTVDLKSIFVSPTADDVLTTIVATSIGYNIGAWLRSFHDRSMSRNGKLKNLGNNQSMRRLKHTITYDAYIKVLENGFPSLLEGHRPLLEQIRNAAAGELERVPKVEDEDRNWVLIHGDFWSGNVLVPTDLSSPDTLRSVGAELFIVDWEFTQLGHRAYDIGQMIGDIYERGHFAEAKGAIPAIEGFIKGYGVLRDQELPFRIAIHAGVHLIGWYIRRDPNSPLPCSLEKATDAMRIGRDWILKGWQEDTEFFKSSPLASLFER</sequence>
<gene>
    <name evidence="1" type="ORF">NUW58_g2467</name>
</gene>
<accession>A0ACC1PFY8</accession>
<comment type="caution">
    <text evidence="1">The sequence shown here is derived from an EMBL/GenBank/DDBJ whole genome shotgun (WGS) entry which is preliminary data.</text>
</comment>
<dbReference type="Proteomes" id="UP001143856">
    <property type="component" value="Unassembled WGS sequence"/>
</dbReference>
<organism evidence="1 2">
    <name type="scientific">Xylaria curta</name>
    <dbReference type="NCBI Taxonomy" id="42375"/>
    <lineage>
        <taxon>Eukaryota</taxon>
        <taxon>Fungi</taxon>
        <taxon>Dikarya</taxon>
        <taxon>Ascomycota</taxon>
        <taxon>Pezizomycotina</taxon>
        <taxon>Sordariomycetes</taxon>
        <taxon>Xylariomycetidae</taxon>
        <taxon>Xylariales</taxon>
        <taxon>Xylariaceae</taxon>
        <taxon>Xylaria</taxon>
    </lineage>
</organism>
<dbReference type="EMBL" id="JAPDGR010000322">
    <property type="protein sequence ID" value="KAJ2991565.1"/>
    <property type="molecule type" value="Genomic_DNA"/>
</dbReference>
<evidence type="ECO:0000313" key="1">
    <source>
        <dbReference type="EMBL" id="KAJ2991565.1"/>
    </source>
</evidence>
<protein>
    <submittedName>
        <fullName evidence="1">Uncharacterized protein</fullName>
    </submittedName>
</protein>
<evidence type="ECO:0000313" key="2">
    <source>
        <dbReference type="Proteomes" id="UP001143856"/>
    </source>
</evidence>
<keyword evidence="2" id="KW-1185">Reference proteome</keyword>